<evidence type="ECO:0000256" key="2">
    <source>
        <dbReference type="ARBA" id="ARBA00022729"/>
    </source>
</evidence>
<evidence type="ECO:0000313" key="4">
    <source>
        <dbReference type="EMBL" id="MBB6522846.1"/>
    </source>
</evidence>
<evidence type="ECO:0000313" key="5">
    <source>
        <dbReference type="Proteomes" id="UP000528457"/>
    </source>
</evidence>
<evidence type="ECO:0000256" key="3">
    <source>
        <dbReference type="SAM" id="SignalP"/>
    </source>
</evidence>
<feature type="chain" id="PRO_5030804614" evidence="3">
    <location>
        <begin position="23"/>
        <end position="243"/>
    </location>
</feature>
<keyword evidence="5" id="KW-1185">Reference proteome</keyword>
<dbReference type="GO" id="GO:0120010">
    <property type="term" value="P:intermembrane phospholipid transfer"/>
    <property type="evidence" value="ECO:0007669"/>
    <property type="project" value="TreeGrafter"/>
</dbReference>
<dbReference type="PRINTS" id="PR01805">
    <property type="entry name" value="VACJLIPOPROT"/>
</dbReference>
<sequence>MTIRKLAVAAVLSVGLAAGAVAEEAKQEKNPADPWEGFNRGVFAFNDAVDGVVLKPIAKGYKAVTPDVVETGVSNVFSNLGEVGNIVNGLLQFKIGQASNDTGRLLINSTLGLAGIFDVAKHMGLEKGTGEDFGQTLATWGVDSGPYVVLPFLGPTTLRDGVGLPADSYLNPVTHIDHVPTRNTMFGTDLVDTRASLLGAESTISGDKYTFIRDAYLQRREYLISDGQVEDDFGADLDEEEDF</sequence>
<reference evidence="4 5" key="1">
    <citation type="submission" date="2020-08" db="EMBL/GenBank/DDBJ databases">
        <title>Genomic Encyclopedia of Type Strains, Phase IV (KMG-IV): sequencing the most valuable type-strain genomes for metagenomic binning, comparative biology and taxonomic classification.</title>
        <authorList>
            <person name="Goeker M."/>
        </authorList>
    </citation>
    <scope>NUCLEOTIDE SEQUENCE [LARGE SCALE GENOMIC DNA]</scope>
    <source>
        <strain evidence="4 5">DSM 22368</strain>
    </source>
</reference>
<dbReference type="GO" id="GO:0016020">
    <property type="term" value="C:membrane"/>
    <property type="evidence" value="ECO:0007669"/>
    <property type="project" value="InterPro"/>
</dbReference>
<comment type="caution">
    <text evidence="4">The sequence shown here is derived from an EMBL/GenBank/DDBJ whole genome shotgun (WGS) entry which is preliminary data.</text>
</comment>
<dbReference type="AlphaFoldDB" id="A0A7X0JX16"/>
<dbReference type="FunCoup" id="A0A7X0JX16">
    <property type="interactions" value="115"/>
</dbReference>
<organism evidence="4 5">
    <name type="scientific">Pseudoteredinibacter isoporae</name>
    <dbReference type="NCBI Taxonomy" id="570281"/>
    <lineage>
        <taxon>Bacteria</taxon>
        <taxon>Pseudomonadati</taxon>
        <taxon>Pseudomonadota</taxon>
        <taxon>Gammaproteobacteria</taxon>
        <taxon>Cellvibrionales</taxon>
        <taxon>Cellvibrionaceae</taxon>
        <taxon>Pseudoteredinibacter</taxon>
    </lineage>
</organism>
<evidence type="ECO:0000256" key="1">
    <source>
        <dbReference type="ARBA" id="ARBA00010634"/>
    </source>
</evidence>
<dbReference type="RefSeq" id="WP_166845104.1">
    <property type="nucleotide sequence ID" value="NZ_JAAONY010000002.1"/>
</dbReference>
<comment type="similarity">
    <text evidence="1">Belongs to the MlaA family.</text>
</comment>
<dbReference type="EMBL" id="JACHHT010000002">
    <property type="protein sequence ID" value="MBB6522846.1"/>
    <property type="molecule type" value="Genomic_DNA"/>
</dbReference>
<feature type="signal peptide" evidence="3">
    <location>
        <begin position="1"/>
        <end position="22"/>
    </location>
</feature>
<name>A0A7X0JX16_9GAMM</name>
<dbReference type="InterPro" id="IPR007428">
    <property type="entry name" value="MlaA"/>
</dbReference>
<keyword evidence="2 3" id="KW-0732">Signal</keyword>
<keyword evidence="4" id="KW-0449">Lipoprotein</keyword>
<gene>
    <name evidence="4" type="ORF">HNR48_003131</name>
</gene>
<accession>A0A7X0JX16</accession>
<dbReference type="Proteomes" id="UP000528457">
    <property type="component" value="Unassembled WGS sequence"/>
</dbReference>
<protein>
    <submittedName>
        <fullName evidence="4">Phospholipid-binding lipoprotein MlaA</fullName>
    </submittedName>
</protein>
<dbReference type="InParanoid" id="A0A7X0JX16"/>
<dbReference type="PANTHER" id="PTHR30035:SF3">
    <property type="entry name" value="INTERMEMBRANE PHOSPHOLIPID TRANSPORT SYSTEM LIPOPROTEIN MLAA"/>
    <property type="match status" value="1"/>
</dbReference>
<dbReference type="Pfam" id="PF04333">
    <property type="entry name" value="MlaA"/>
    <property type="match status" value="1"/>
</dbReference>
<dbReference type="PANTHER" id="PTHR30035">
    <property type="entry name" value="LIPOPROTEIN VACJ-RELATED"/>
    <property type="match status" value="1"/>
</dbReference>
<proteinExistence type="inferred from homology"/>